<comment type="catalytic activity">
    <reaction evidence="3 4">
        <text>an acyl phosphate + H2O = a carboxylate + phosphate + H(+)</text>
        <dbReference type="Rhea" id="RHEA:14965"/>
        <dbReference type="ChEBI" id="CHEBI:15377"/>
        <dbReference type="ChEBI" id="CHEBI:15378"/>
        <dbReference type="ChEBI" id="CHEBI:29067"/>
        <dbReference type="ChEBI" id="CHEBI:43474"/>
        <dbReference type="ChEBI" id="CHEBI:59918"/>
        <dbReference type="EC" id="3.6.1.7"/>
    </reaction>
</comment>
<dbReference type="PROSITE" id="PS00151">
    <property type="entry name" value="ACYLPHOSPHATASE_2"/>
    <property type="match status" value="1"/>
</dbReference>
<dbReference type="InterPro" id="IPR017968">
    <property type="entry name" value="Acylphosphatase_CS"/>
</dbReference>
<comment type="similarity">
    <text evidence="1 5">Belongs to the acylphosphatase family.</text>
</comment>
<evidence type="ECO:0000256" key="2">
    <source>
        <dbReference type="ARBA" id="ARBA00012150"/>
    </source>
</evidence>
<dbReference type="OrthoDB" id="5295388at2"/>
<dbReference type="InterPro" id="IPR036046">
    <property type="entry name" value="Acylphosphatase-like_dom_sf"/>
</dbReference>
<name>A0A081RI62_SPHCR</name>
<protein>
    <recommendedName>
        <fullName evidence="2 4">acylphosphatase</fullName>
        <ecNumber evidence="2 4">3.6.1.7</ecNumber>
    </recommendedName>
</protein>
<dbReference type="Pfam" id="PF00708">
    <property type="entry name" value="Acylphosphatase"/>
    <property type="match status" value="1"/>
</dbReference>
<dbReference type="SUPFAM" id="SSF54975">
    <property type="entry name" value="Acylphosphatase/BLUF domain-like"/>
    <property type="match status" value="1"/>
</dbReference>
<comment type="caution">
    <text evidence="7">The sequence shown here is derived from an EMBL/GenBank/DDBJ whole genome shotgun (WGS) entry which is preliminary data.</text>
</comment>
<dbReference type="EC" id="3.6.1.7" evidence="2 4"/>
<dbReference type="InterPro" id="IPR001792">
    <property type="entry name" value="Acylphosphatase-like_dom"/>
</dbReference>
<organism evidence="7 8">
    <name type="scientific">Sphingobium chlorophenolicum</name>
    <dbReference type="NCBI Taxonomy" id="46429"/>
    <lineage>
        <taxon>Bacteria</taxon>
        <taxon>Pseudomonadati</taxon>
        <taxon>Pseudomonadota</taxon>
        <taxon>Alphaproteobacteria</taxon>
        <taxon>Sphingomonadales</taxon>
        <taxon>Sphingomonadaceae</taxon>
        <taxon>Sphingobium</taxon>
    </lineage>
</organism>
<dbReference type="PROSITE" id="PS51160">
    <property type="entry name" value="ACYLPHOSPHATASE_3"/>
    <property type="match status" value="1"/>
</dbReference>
<dbReference type="Proteomes" id="UP000028411">
    <property type="component" value="Unassembled WGS sequence"/>
</dbReference>
<dbReference type="PATRIC" id="fig|46429.4.peg.768"/>
<keyword evidence="4" id="KW-0378">Hydrolase</keyword>
<dbReference type="eggNOG" id="COG1254">
    <property type="taxonomic scope" value="Bacteria"/>
</dbReference>
<dbReference type="PANTHER" id="PTHR47268:SF4">
    <property type="entry name" value="ACYLPHOSPHATASE"/>
    <property type="match status" value="1"/>
</dbReference>
<accession>A0A081RI62</accession>
<dbReference type="PANTHER" id="PTHR47268">
    <property type="entry name" value="ACYLPHOSPHATASE"/>
    <property type="match status" value="1"/>
</dbReference>
<gene>
    <name evidence="7" type="ORF">BV95_00796</name>
</gene>
<evidence type="ECO:0000313" key="8">
    <source>
        <dbReference type="Proteomes" id="UP000028411"/>
    </source>
</evidence>
<feature type="active site" evidence="4">
    <location>
        <position position="20"/>
    </location>
</feature>
<dbReference type="InterPro" id="IPR020456">
    <property type="entry name" value="Acylphosphatase"/>
</dbReference>
<dbReference type="AlphaFoldDB" id="A0A081RI62"/>
<feature type="domain" description="Acylphosphatase-like" evidence="6">
    <location>
        <begin position="5"/>
        <end position="91"/>
    </location>
</feature>
<evidence type="ECO:0000256" key="3">
    <source>
        <dbReference type="ARBA" id="ARBA00047645"/>
    </source>
</evidence>
<evidence type="ECO:0000256" key="4">
    <source>
        <dbReference type="PROSITE-ProRule" id="PRU00520"/>
    </source>
</evidence>
<evidence type="ECO:0000256" key="1">
    <source>
        <dbReference type="ARBA" id="ARBA00005614"/>
    </source>
</evidence>
<feature type="active site" evidence="4">
    <location>
        <position position="38"/>
    </location>
</feature>
<dbReference type="Gene3D" id="3.30.70.100">
    <property type="match status" value="1"/>
</dbReference>
<dbReference type="GO" id="GO:0003998">
    <property type="term" value="F:acylphosphatase activity"/>
    <property type="evidence" value="ECO:0007669"/>
    <property type="project" value="UniProtKB-EC"/>
</dbReference>
<reference evidence="7 8" key="1">
    <citation type="submission" date="2014-02" db="EMBL/GenBank/DDBJ databases">
        <title>Whole genome sequence of Sphingobium chlorophenolicum NBRC 16172.</title>
        <authorList>
            <person name="Gan H.M."/>
            <person name="Gan H.Y."/>
            <person name="Chew T.H."/>
            <person name="Savka M.A."/>
        </authorList>
    </citation>
    <scope>NUCLEOTIDE SEQUENCE [LARGE SCALE GENOMIC DNA]</scope>
    <source>
        <strain evidence="7 8">NBRC 16172</strain>
    </source>
</reference>
<dbReference type="PRINTS" id="PR00112">
    <property type="entry name" value="ACYLPHPHTASE"/>
</dbReference>
<evidence type="ECO:0000259" key="6">
    <source>
        <dbReference type="PROSITE" id="PS51160"/>
    </source>
</evidence>
<evidence type="ECO:0000313" key="7">
    <source>
        <dbReference type="EMBL" id="KEQ54885.1"/>
    </source>
</evidence>
<dbReference type="EMBL" id="JFHR01000006">
    <property type="protein sequence ID" value="KEQ54885.1"/>
    <property type="molecule type" value="Genomic_DNA"/>
</dbReference>
<sequence>MAVIARHLTILGRVQGVFYRNWAVERANSLGLAGWVRNRMDGSVEALVEGAEEAVEQFIALAHEGPPAAHVTRIDAAVVDVEGLASFQKRPTC</sequence>
<proteinExistence type="inferred from homology"/>
<dbReference type="RefSeq" id="WP_037447926.1">
    <property type="nucleotide sequence ID" value="NZ_JFHR01000006.1"/>
</dbReference>
<evidence type="ECO:0000256" key="5">
    <source>
        <dbReference type="RuleBase" id="RU004168"/>
    </source>
</evidence>